<evidence type="ECO:0000256" key="3">
    <source>
        <dbReference type="ARBA" id="ARBA00022801"/>
    </source>
</evidence>
<dbReference type="PANTHER" id="PTHR42693">
    <property type="entry name" value="ARYLSULFATASE FAMILY MEMBER"/>
    <property type="match status" value="1"/>
</dbReference>
<dbReference type="InterPro" id="IPR006311">
    <property type="entry name" value="TAT_signal"/>
</dbReference>
<dbReference type="PROSITE" id="PS00523">
    <property type="entry name" value="SULFATASE_1"/>
    <property type="match status" value="1"/>
</dbReference>
<dbReference type="Pfam" id="PF00884">
    <property type="entry name" value="Sulfatase"/>
    <property type="match status" value="1"/>
</dbReference>
<evidence type="ECO:0000256" key="5">
    <source>
        <dbReference type="SAM" id="MobiDB-lite"/>
    </source>
</evidence>
<sequence>MPEDSGAGTEVSRRTFLKGAGAAGVASQLTPALAASSAAQPFHPNVVYIHSHDSGRYLQPYGYNIPTPALQRLANEGTLFRNAFSVAPTCSPSRSGLLTGLYPHNNGMLGLAHRGFALNDYKQHIIHTLKAAGYISVLAGVQHVAKAPETIGYDIIVPRSQTQANHLGTTASVAAPAAAEFLDSRPKQPFFLDVGFFETHREYPEATADDPANYTAPPRPIPDAPATRKDFARYRASARLLDKGVATVLDALDRNGLSENTLIISTTDHGISFPRMKCNLTDDGWGVSLILRGPRIGKGAVQDALISHLDVFPTLCEYLGIQPPAWLQGKSFLPVLAGNVSEIHEEIFAEVNYHAAYEPQRAVRTSRWKYIRRFGDKTTPVLPNCDDGLSKSLWLEAGWATQTVEQESLYDLLFDPTEHRNLATDPTYGATLQDMRARLQRWMAATQDPLLKGPVAAPSGAVVNDPNGISPSEPVRLASSFAGRSLK</sequence>
<dbReference type="InterPro" id="IPR050738">
    <property type="entry name" value="Sulfatase"/>
</dbReference>
<dbReference type="EMBL" id="FZOU01000004">
    <property type="protein sequence ID" value="SNT13120.1"/>
    <property type="molecule type" value="Genomic_DNA"/>
</dbReference>
<keyword evidence="2" id="KW-0479">Metal-binding</keyword>
<dbReference type="RefSeq" id="WP_089408944.1">
    <property type="nucleotide sequence ID" value="NZ_FZOU01000004.1"/>
</dbReference>
<protein>
    <submittedName>
        <fullName evidence="7">Tat (Twin-arginine translocation) pathway signal sequence</fullName>
    </submittedName>
</protein>
<dbReference type="InterPro" id="IPR017850">
    <property type="entry name" value="Alkaline_phosphatase_core_sf"/>
</dbReference>
<dbReference type="PANTHER" id="PTHR42693:SF53">
    <property type="entry name" value="ENDO-4-O-SULFATASE"/>
    <property type="match status" value="1"/>
</dbReference>
<dbReference type="GO" id="GO:0004065">
    <property type="term" value="F:arylsulfatase activity"/>
    <property type="evidence" value="ECO:0007669"/>
    <property type="project" value="TreeGrafter"/>
</dbReference>
<keyword evidence="8" id="KW-1185">Reference proteome</keyword>
<dbReference type="PROSITE" id="PS51318">
    <property type="entry name" value="TAT"/>
    <property type="match status" value="1"/>
</dbReference>
<evidence type="ECO:0000313" key="8">
    <source>
        <dbReference type="Proteomes" id="UP000198356"/>
    </source>
</evidence>
<evidence type="ECO:0000313" key="7">
    <source>
        <dbReference type="EMBL" id="SNT13120.1"/>
    </source>
</evidence>
<gene>
    <name evidence="7" type="ORF">SAMN05421770_104300</name>
</gene>
<evidence type="ECO:0000259" key="6">
    <source>
        <dbReference type="Pfam" id="PF00884"/>
    </source>
</evidence>
<dbReference type="NCBIfam" id="TIGR01409">
    <property type="entry name" value="TAT_signal_seq"/>
    <property type="match status" value="1"/>
</dbReference>
<dbReference type="InterPro" id="IPR019546">
    <property type="entry name" value="TAT_signal_bac_arc"/>
</dbReference>
<dbReference type="Gene3D" id="3.40.720.10">
    <property type="entry name" value="Alkaline Phosphatase, subunit A"/>
    <property type="match status" value="1"/>
</dbReference>
<dbReference type="InterPro" id="IPR000917">
    <property type="entry name" value="Sulfatase_N"/>
</dbReference>
<dbReference type="CDD" id="cd16027">
    <property type="entry name" value="SGSH"/>
    <property type="match status" value="1"/>
</dbReference>
<evidence type="ECO:0000256" key="1">
    <source>
        <dbReference type="ARBA" id="ARBA00008779"/>
    </source>
</evidence>
<dbReference type="GO" id="GO:0046872">
    <property type="term" value="F:metal ion binding"/>
    <property type="evidence" value="ECO:0007669"/>
    <property type="project" value="UniProtKB-KW"/>
</dbReference>
<dbReference type="Proteomes" id="UP000198356">
    <property type="component" value="Unassembled WGS sequence"/>
</dbReference>
<keyword evidence="3" id="KW-0378">Hydrolase</keyword>
<feature type="region of interest" description="Disordered" evidence="5">
    <location>
        <begin position="207"/>
        <end position="226"/>
    </location>
</feature>
<dbReference type="Pfam" id="PF10518">
    <property type="entry name" value="TAT_signal"/>
    <property type="match status" value="1"/>
</dbReference>
<proteinExistence type="inferred from homology"/>
<reference evidence="7 8" key="1">
    <citation type="submission" date="2017-06" db="EMBL/GenBank/DDBJ databases">
        <authorList>
            <person name="Kim H.J."/>
            <person name="Triplett B.A."/>
        </authorList>
    </citation>
    <scope>NUCLEOTIDE SEQUENCE [LARGE SCALE GENOMIC DNA]</scope>
    <source>
        <strain evidence="7 8">DSM 18704</strain>
    </source>
</reference>
<dbReference type="OrthoDB" id="9762324at2"/>
<dbReference type="AlphaFoldDB" id="A0A239K5A2"/>
<dbReference type="InterPro" id="IPR024607">
    <property type="entry name" value="Sulfatase_CS"/>
</dbReference>
<feature type="domain" description="Sulfatase N-terminal" evidence="6">
    <location>
        <begin position="44"/>
        <end position="321"/>
    </location>
</feature>
<dbReference type="SUPFAM" id="SSF53649">
    <property type="entry name" value="Alkaline phosphatase-like"/>
    <property type="match status" value="1"/>
</dbReference>
<accession>A0A239K5A2</accession>
<evidence type="ECO:0000256" key="2">
    <source>
        <dbReference type="ARBA" id="ARBA00022723"/>
    </source>
</evidence>
<organism evidence="7 8">
    <name type="scientific">Granulicella rosea</name>
    <dbReference type="NCBI Taxonomy" id="474952"/>
    <lineage>
        <taxon>Bacteria</taxon>
        <taxon>Pseudomonadati</taxon>
        <taxon>Acidobacteriota</taxon>
        <taxon>Terriglobia</taxon>
        <taxon>Terriglobales</taxon>
        <taxon>Acidobacteriaceae</taxon>
        <taxon>Granulicella</taxon>
    </lineage>
</organism>
<name>A0A239K5A2_9BACT</name>
<keyword evidence="4" id="KW-0106">Calcium</keyword>
<evidence type="ECO:0000256" key="4">
    <source>
        <dbReference type="ARBA" id="ARBA00022837"/>
    </source>
</evidence>
<comment type="similarity">
    <text evidence="1">Belongs to the sulfatase family.</text>
</comment>